<dbReference type="PANTHER" id="PTHR45138:SF9">
    <property type="entry name" value="DIGUANYLATE CYCLASE DGCM-RELATED"/>
    <property type="match status" value="1"/>
</dbReference>
<reference evidence="5 6" key="1">
    <citation type="journal article" date="2012" name="J. Bacteriol.">
        <title>Complete genome sequences of Methylophaga sp. strain JAM1 and Methylophaga sp. strain JAM7.</title>
        <authorList>
            <person name="Villeneuve C."/>
            <person name="Martineau C."/>
            <person name="Mauffrey F."/>
            <person name="Villemur R."/>
        </authorList>
    </citation>
    <scope>NUCLEOTIDE SEQUENCE [LARGE SCALE GENOMIC DNA]</scope>
    <source>
        <strain evidence="5 6">JAM7</strain>
    </source>
</reference>
<dbReference type="KEGG" id="mec:Q7C_1022"/>
<gene>
    <name evidence="5" type="ordered locus">Q7C_1022</name>
</gene>
<dbReference type="HOGENOM" id="CLU_000445_11_3_6"/>
<dbReference type="Pfam" id="PF00990">
    <property type="entry name" value="GGDEF"/>
    <property type="match status" value="1"/>
</dbReference>
<evidence type="ECO:0000256" key="3">
    <source>
        <dbReference type="ARBA" id="ARBA00034247"/>
    </source>
</evidence>
<dbReference type="PROSITE" id="PS50887">
    <property type="entry name" value="GGDEF"/>
    <property type="match status" value="1"/>
</dbReference>
<evidence type="ECO:0000313" key="5">
    <source>
        <dbReference type="EMBL" id="AFJ02184.1"/>
    </source>
</evidence>
<dbReference type="SUPFAM" id="SSF55073">
    <property type="entry name" value="Nucleotide cyclase"/>
    <property type="match status" value="1"/>
</dbReference>
<dbReference type="Gene3D" id="3.30.70.270">
    <property type="match status" value="1"/>
</dbReference>
<dbReference type="FunFam" id="3.30.70.270:FF:000001">
    <property type="entry name" value="Diguanylate cyclase domain protein"/>
    <property type="match status" value="1"/>
</dbReference>
<dbReference type="EC" id="2.7.7.65" evidence="2"/>
<protein>
    <recommendedName>
        <fullName evidence="2">diguanylate cyclase</fullName>
        <ecNumber evidence="2">2.7.7.65</ecNumber>
    </recommendedName>
</protein>
<keyword evidence="6" id="KW-1185">Reference proteome</keyword>
<dbReference type="GO" id="GO:0005886">
    <property type="term" value="C:plasma membrane"/>
    <property type="evidence" value="ECO:0007669"/>
    <property type="project" value="TreeGrafter"/>
</dbReference>
<dbReference type="CDD" id="cd01949">
    <property type="entry name" value="GGDEF"/>
    <property type="match status" value="1"/>
</dbReference>
<dbReference type="InterPro" id="IPR043128">
    <property type="entry name" value="Rev_trsase/Diguanyl_cyclase"/>
</dbReference>
<dbReference type="EMBL" id="CP003380">
    <property type="protein sequence ID" value="AFJ02184.1"/>
    <property type="molecule type" value="Genomic_DNA"/>
</dbReference>
<dbReference type="NCBIfam" id="TIGR00254">
    <property type="entry name" value="GGDEF"/>
    <property type="match status" value="1"/>
</dbReference>
<feature type="domain" description="GGDEF" evidence="4">
    <location>
        <begin position="205"/>
        <end position="335"/>
    </location>
</feature>
<dbReference type="PATRIC" id="fig|754477.3.peg.1006"/>
<dbReference type="GO" id="GO:0052621">
    <property type="term" value="F:diguanylate cyclase activity"/>
    <property type="evidence" value="ECO:0007669"/>
    <property type="project" value="UniProtKB-EC"/>
</dbReference>
<dbReference type="STRING" id="754477.Q7C_1022"/>
<comment type="catalytic activity">
    <reaction evidence="3">
        <text>2 GTP = 3',3'-c-di-GMP + 2 diphosphate</text>
        <dbReference type="Rhea" id="RHEA:24898"/>
        <dbReference type="ChEBI" id="CHEBI:33019"/>
        <dbReference type="ChEBI" id="CHEBI:37565"/>
        <dbReference type="ChEBI" id="CHEBI:58805"/>
        <dbReference type="EC" id="2.7.7.65"/>
    </reaction>
</comment>
<evidence type="ECO:0000256" key="2">
    <source>
        <dbReference type="ARBA" id="ARBA00012528"/>
    </source>
</evidence>
<evidence type="ECO:0000259" key="4">
    <source>
        <dbReference type="PROSITE" id="PS50887"/>
    </source>
</evidence>
<evidence type="ECO:0000313" key="6">
    <source>
        <dbReference type="Proteomes" id="UP000009145"/>
    </source>
</evidence>
<dbReference type="eggNOG" id="COG3706">
    <property type="taxonomic scope" value="Bacteria"/>
</dbReference>
<dbReference type="AlphaFoldDB" id="I1YGZ1"/>
<name>I1YGZ1_METFJ</name>
<evidence type="ECO:0000256" key="1">
    <source>
        <dbReference type="ARBA" id="ARBA00001946"/>
    </source>
</evidence>
<dbReference type="GO" id="GO:1902201">
    <property type="term" value="P:negative regulation of bacterial-type flagellum-dependent cell motility"/>
    <property type="evidence" value="ECO:0007669"/>
    <property type="project" value="TreeGrafter"/>
</dbReference>
<dbReference type="InterPro" id="IPR029787">
    <property type="entry name" value="Nucleotide_cyclase"/>
</dbReference>
<accession>I1YGZ1</accession>
<dbReference type="PANTHER" id="PTHR45138">
    <property type="entry name" value="REGULATORY COMPONENTS OF SENSORY TRANSDUCTION SYSTEM"/>
    <property type="match status" value="1"/>
</dbReference>
<dbReference type="InterPro" id="IPR000160">
    <property type="entry name" value="GGDEF_dom"/>
</dbReference>
<dbReference type="SMART" id="SM00267">
    <property type="entry name" value="GGDEF"/>
    <property type="match status" value="1"/>
</dbReference>
<dbReference type="RefSeq" id="WP_014703604.1">
    <property type="nucleotide sequence ID" value="NC_017856.1"/>
</dbReference>
<dbReference type="OrthoDB" id="5621267at2"/>
<sequence>MSHRCNSLRIIDNLAEITSHHDRQVLEKSLLKTLNELFPGQSMRLFRVRHHQRQDDQEVTLLAFCVNDVIVSSDENPSLNQESVWLHEIMSDAVKQGGIQVRQAEDGSNHIAYPAFDSHGDIFAVLVHHCQQQPDSASQRLIHGILRVYANYLALIDKSQRDKLTNLYNRETLDEQITKILVKQSDDLNKLSVSAVDSRRRHYAVRYWLGLVDIDNFKRINDTYGHLFGDEVLILVARLMTSGAIRDDDLIFRYGGEEFVVLLKAAQESDAQQAFERLRRIVSAHVFPQIDGVTVSIGFVEVADQVSPADVLGQADDALYYAKQQGRDQVHNYQQLVTGGKIAIPPPVNNDSSLELF</sequence>
<dbReference type="Proteomes" id="UP000009145">
    <property type="component" value="Chromosome"/>
</dbReference>
<dbReference type="InterPro" id="IPR050469">
    <property type="entry name" value="Diguanylate_Cyclase"/>
</dbReference>
<proteinExistence type="predicted"/>
<dbReference type="GO" id="GO:0043709">
    <property type="term" value="P:cell adhesion involved in single-species biofilm formation"/>
    <property type="evidence" value="ECO:0007669"/>
    <property type="project" value="TreeGrafter"/>
</dbReference>
<organism evidence="5 6">
    <name type="scientific">Methylophaga frappieri (strain ATCC BAA-2434 / DSM 25690 / JAM7)</name>
    <dbReference type="NCBI Taxonomy" id="754477"/>
    <lineage>
        <taxon>Bacteria</taxon>
        <taxon>Pseudomonadati</taxon>
        <taxon>Pseudomonadota</taxon>
        <taxon>Gammaproteobacteria</taxon>
        <taxon>Thiotrichales</taxon>
        <taxon>Piscirickettsiaceae</taxon>
        <taxon>Methylophaga</taxon>
    </lineage>
</organism>
<comment type="cofactor">
    <cofactor evidence="1">
        <name>Mg(2+)</name>
        <dbReference type="ChEBI" id="CHEBI:18420"/>
    </cofactor>
</comment>